<dbReference type="GO" id="GO:0000293">
    <property type="term" value="F:ferric-chelate reductase activity"/>
    <property type="evidence" value="ECO:0007669"/>
    <property type="project" value="TreeGrafter"/>
</dbReference>
<dbReference type="InterPro" id="IPR013121">
    <property type="entry name" value="Fe_red_NAD-bd_6"/>
</dbReference>
<evidence type="ECO:0000256" key="1">
    <source>
        <dbReference type="ARBA" id="ARBA00022448"/>
    </source>
</evidence>
<sequence>MSGILYYFKQRKDYTGPIAGIAMIIIALSTVPCVKRKQYEFFYLTHITMFLLIMIALGMHRPKFADSTIIITIFIACMWIYDRVLRAGKLCFNFYGNYATITPLPDNAVRVQLSRRAFARPGSHAFLWVPAIRWIETHPFTMTSTDPIQFVIRVQDGFTRDLYKAAQSAPGRSLRCSVDGGYGRIANFSDAEKVILVAGGSGASFTFAVALDLIRKTANKQATTSIDFIWAVQSSESLDWFADELMQLEANPVVNLIIHVTRGPSISPKLSPELHSADLEKGATENIGERSPIKLLGIREGRPDISNLIGSAVASIGSNARIMVGACGPSMMVDQTRKAVSENMSENGPLMALYTEEFNW</sequence>
<evidence type="ECO:0000256" key="3">
    <source>
        <dbReference type="ARBA" id="ARBA00023002"/>
    </source>
</evidence>
<keyword evidence="1" id="KW-0813">Transport</keyword>
<dbReference type="SFLD" id="SFLDS00052">
    <property type="entry name" value="Ferric_Reductase_Domain"/>
    <property type="match status" value="1"/>
</dbReference>
<dbReference type="OMA" id="LVMKSHE"/>
<evidence type="ECO:0000256" key="4">
    <source>
        <dbReference type="SAM" id="Phobius"/>
    </source>
</evidence>
<name>A0A1V6NVM9_PENDC</name>
<accession>A0A1V6NVM9</accession>
<keyword evidence="8" id="KW-1185">Reference proteome</keyword>
<feature type="domain" description="Ferric reductase NAD binding" evidence="6">
    <location>
        <begin position="192"/>
        <end position="340"/>
    </location>
</feature>
<evidence type="ECO:0000313" key="8">
    <source>
        <dbReference type="Proteomes" id="UP000191522"/>
    </source>
</evidence>
<feature type="transmembrane region" description="Helical" evidence="4">
    <location>
        <begin position="14"/>
        <end position="34"/>
    </location>
</feature>
<dbReference type="STRING" id="69771.A0A1V6NVM9"/>
<keyword evidence="4" id="KW-0812">Transmembrane</keyword>
<dbReference type="PANTHER" id="PTHR32361">
    <property type="entry name" value="FERRIC/CUPRIC REDUCTASE TRANSMEMBRANE COMPONENT"/>
    <property type="match status" value="1"/>
</dbReference>
<evidence type="ECO:0000313" key="7">
    <source>
        <dbReference type="EMBL" id="OQD68406.1"/>
    </source>
</evidence>
<evidence type="ECO:0000259" key="6">
    <source>
        <dbReference type="Pfam" id="PF08030"/>
    </source>
</evidence>
<dbReference type="InterPro" id="IPR051410">
    <property type="entry name" value="Ferric/Cupric_Reductase"/>
</dbReference>
<dbReference type="Pfam" id="PF08022">
    <property type="entry name" value="FAD_binding_8"/>
    <property type="match status" value="1"/>
</dbReference>
<dbReference type="InterPro" id="IPR013112">
    <property type="entry name" value="FAD-bd_8"/>
</dbReference>
<feature type="transmembrane region" description="Helical" evidence="4">
    <location>
        <begin position="41"/>
        <end position="58"/>
    </location>
</feature>
<dbReference type="Pfam" id="PF08030">
    <property type="entry name" value="NAD_binding_6"/>
    <property type="match status" value="1"/>
</dbReference>
<gene>
    <name evidence="7" type="ORF">PENDEC_c036G04584</name>
</gene>
<dbReference type="SFLD" id="SFLDG01168">
    <property type="entry name" value="Ferric_reductase_subgroup_(FRE"/>
    <property type="match status" value="1"/>
</dbReference>
<dbReference type="OrthoDB" id="10006946at2759"/>
<dbReference type="GO" id="GO:0015677">
    <property type="term" value="P:copper ion import"/>
    <property type="evidence" value="ECO:0007669"/>
    <property type="project" value="TreeGrafter"/>
</dbReference>
<dbReference type="GO" id="GO:0006826">
    <property type="term" value="P:iron ion transport"/>
    <property type="evidence" value="ECO:0007669"/>
    <property type="project" value="TreeGrafter"/>
</dbReference>
<dbReference type="AlphaFoldDB" id="A0A1V6NVM9"/>
<keyword evidence="2" id="KW-0249">Electron transport</keyword>
<keyword evidence="4" id="KW-1133">Transmembrane helix</keyword>
<proteinExistence type="predicted"/>
<reference evidence="8" key="1">
    <citation type="journal article" date="2017" name="Nat. Microbiol.">
        <title>Global analysis of biosynthetic gene clusters reveals vast potential of secondary metabolite production in Penicillium species.</title>
        <authorList>
            <person name="Nielsen J.C."/>
            <person name="Grijseels S."/>
            <person name="Prigent S."/>
            <person name="Ji B."/>
            <person name="Dainat J."/>
            <person name="Nielsen K.F."/>
            <person name="Frisvad J.C."/>
            <person name="Workman M."/>
            <person name="Nielsen J."/>
        </authorList>
    </citation>
    <scope>NUCLEOTIDE SEQUENCE [LARGE SCALE GENOMIC DNA]</scope>
    <source>
        <strain evidence="8">IBT 11843</strain>
    </source>
</reference>
<dbReference type="CDD" id="cd06186">
    <property type="entry name" value="NOX_Duox_like_FAD_NADP"/>
    <property type="match status" value="1"/>
</dbReference>
<dbReference type="GO" id="GO:0006879">
    <property type="term" value="P:intracellular iron ion homeostasis"/>
    <property type="evidence" value="ECO:0007669"/>
    <property type="project" value="TreeGrafter"/>
</dbReference>
<dbReference type="InterPro" id="IPR039261">
    <property type="entry name" value="FNR_nucleotide-bd"/>
</dbReference>
<dbReference type="PANTHER" id="PTHR32361:SF9">
    <property type="entry name" value="FERRIC REDUCTASE TRANSMEMBRANE COMPONENT 3-RELATED"/>
    <property type="match status" value="1"/>
</dbReference>
<dbReference type="Gene3D" id="3.40.50.80">
    <property type="entry name" value="Nucleotide-binding domain of ferredoxin-NADP reductase (FNR) module"/>
    <property type="match status" value="1"/>
</dbReference>
<evidence type="ECO:0000259" key="5">
    <source>
        <dbReference type="Pfam" id="PF08022"/>
    </source>
</evidence>
<dbReference type="EMBL" id="MDYL01000036">
    <property type="protein sequence ID" value="OQD68406.1"/>
    <property type="molecule type" value="Genomic_DNA"/>
</dbReference>
<evidence type="ECO:0000256" key="2">
    <source>
        <dbReference type="ARBA" id="ARBA00022982"/>
    </source>
</evidence>
<organism evidence="7 8">
    <name type="scientific">Penicillium decumbens</name>
    <dbReference type="NCBI Taxonomy" id="69771"/>
    <lineage>
        <taxon>Eukaryota</taxon>
        <taxon>Fungi</taxon>
        <taxon>Dikarya</taxon>
        <taxon>Ascomycota</taxon>
        <taxon>Pezizomycotina</taxon>
        <taxon>Eurotiomycetes</taxon>
        <taxon>Eurotiomycetidae</taxon>
        <taxon>Eurotiales</taxon>
        <taxon>Aspergillaceae</taxon>
        <taxon>Penicillium</taxon>
    </lineage>
</organism>
<feature type="transmembrane region" description="Helical" evidence="4">
    <location>
        <begin position="64"/>
        <end position="81"/>
    </location>
</feature>
<keyword evidence="4" id="KW-0472">Membrane</keyword>
<dbReference type="Proteomes" id="UP000191522">
    <property type="component" value="Unassembled WGS sequence"/>
</dbReference>
<dbReference type="GO" id="GO:0005886">
    <property type="term" value="C:plasma membrane"/>
    <property type="evidence" value="ECO:0007669"/>
    <property type="project" value="TreeGrafter"/>
</dbReference>
<keyword evidence="3" id="KW-0560">Oxidoreductase</keyword>
<feature type="domain" description="FAD-binding 8" evidence="5">
    <location>
        <begin position="98"/>
        <end position="184"/>
    </location>
</feature>
<protein>
    <recommendedName>
        <fullName evidence="9">FAD-binding FR-type domain-containing protein</fullName>
    </recommendedName>
</protein>
<evidence type="ECO:0008006" key="9">
    <source>
        <dbReference type="Google" id="ProtNLM"/>
    </source>
</evidence>
<dbReference type="SUPFAM" id="SSF52343">
    <property type="entry name" value="Ferredoxin reductase-like, C-terminal NADP-linked domain"/>
    <property type="match status" value="1"/>
</dbReference>
<comment type="caution">
    <text evidence="7">The sequence shown here is derived from an EMBL/GenBank/DDBJ whole genome shotgun (WGS) entry which is preliminary data.</text>
</comment>